<dbReference type="AlphaFoldDB" id="A0A1N7S1E9"/>
<feature type="transmembrane region" description="Helical" evidence="7">
    <location>
        <begin position="301"/>
        <end position="319"/>
    </location>
</feature>
<evidence type="ECO:0000256" key="4">
    <source>
        <dbReference type="ARBA" id="ARBA00022692"/>
    </source>
</evidence>
<keyword evidence="3" id="KW-1003">Cell membrane</keyword>
<feature type="transmembrane region" description="Helical" evidence="7">
    <location>
        <begin position="115"/>
        <end position="136"/>
    </location>
</feature>
<dbReference type="InterPro" id="IPR036259">
    <property type="entry name" value="MFS_trans_sf"/>
</dbReference>
<evidence type="ECO:0000256" key="7">
    <source>
        <dbReference type="SAM" id="Phobius"/>
    </source>
</evidence>
<dbReference type="InterPro" id="IPR020846">
    <property type="entry name" value="MFS_dom"/>
</dbReference>
<feature type="transmembrane region" description="Helical" evidence="7">
    <location>
        <begin position="60"/>
        <end position="79"/>
    </location>
</feature>
<dbReference type="PROSITE" id="PS00216">
    <property type="entry name" value="SUGAR_TRANSPORT_1"/>
    <property type="match status" value="1"/>
</dbReference>
<dbReference type="PROSITE" id="PS50850">
    <property type="entry name" value="MFS"/>
    <property type="match status" value="1"/>
</dbReference>
<evidence type="ECO:0000313" key="10">
    <source>
        <dbReference type="Proteomes" id="UP000187012"/>
    </source>
</evidence>
<name>A0A1N7S1E9_9BURK</name>
<evidence type="ECO:0000256" key="6">
    <source>
        <dbReference type="ARBA" id="ARBA00023136"/>
    </source>
</evidence>
<dbReference type="InterPro" id="IPR005829">
    <property type="entry name" value="Sugar_transporter_CS"/>
</dbReference>
<feature type="transmembrane region" description="Helical" evidence="7">
    <location>
        <begin position="369"/>
        <end position="386"/>
    </location>
</feature>
<feature type="transmembrane region" description="Helical" evidence="7">
    <location>
        <begin position="325"/>
        <end position="348"/>
    </location>
</feature>
<dbReference type="Gene3D" id="1.20.1250.20">
    <property type="entry name" value="MFS general substrate transporter like domains"/>
    <property type="match status" value="2"/>
</dbReference>
<keyword evidence="2" id="KW-0813">Transport</keyword>
<dbReference type="RefSeq" id="WP_094780157.1">
    <property type="nucleotide sequence ID" value="NZ_CYGX02000028.1"/>
</dbReference>
<dbReference type="GO" id="GO:0022857">
    <property type="term" value="F:transmembrane transporter activity"/>
    <property type="evidence" value="ECO:0007669"/>
    <property type="project" value="InterPro"/>
</dbReference>
<feature type="transmembrane region" description="Helical" evidence="7">
    <location>
        <begin position="392"/>
        <end position="410"/>
    </location>
</feature>
<dbReference type="Pfam" id="PF07690">
    <property type="entry name" value="MFS_1"/>
    <property type="match status" value="2"/>
</dbReference>
<comment type="subcellular location">
    <subcellularLocation>
        <location evidence="1">Cell membrane</location>
        <topology evidence="1">Multi-pass membrane protein</topology>
    </subcellularLocation>
</comment>
<dbReference type="STRING" id="1247936.BN2475_280038"/>
<feature type="transmembrane region" description="Helical" evidence="7">
    <location>
        <begin position="91"/>
        <end position="109"/>
    </location>
</feature>
<gene>
    <name evidence="9" type="ORF">BN2475_280038</name>
</gene>
<evidence type="ECO:0000256" key="5">
    <source>
        <dbReference type="ARBA" id="ARBA00022989"/>
    </source>
</evidence>
<dbReference type="CDD" id="cd17325">
    <property type="entry name" value="MFS_MdtG_SLC18_like"/>
    <property type="match status" value="1"/>
</dbReference>
<dbReference type="PANTHER" id="PTHR23517:SF3">
    <property type="entry name" value="INTEGRAL MEMBRANE TRANSPORT PROTEIN"/>
    <property type="match status" value="1"/>
</dbReference>
<keyword evidence="6 7" id="KW-0472">Membrane</keyword>
<proteinExistence type="predicted"/>
<dbReference type="InterPro" id="IPR011701">
    <property type="entry name" value="MFS"/>
</dbReference>
<dbReference type="GO" id="GO:0005886">
    <property type="term" value="C:plasma membrane"/>
    <property type="evidence" value="ECO:0007669"/>
    <property type="project" value="UniProtKB-SubCell"/>
</dbReference>
<evidence type="ECO:0000259" key="8">
    <source>
        <dbReference type="PROSITE" id="PS50850"/>
    </source>
</evidence>
<evidence type="ECO:0000313" key="9">
    <source>
        <dbReference type="EMBL" id="SIT41151.1"/>
    </source>
</evidence>
<dbReference type="SUPFAM" id="SSF103473">
    <property type="entry name" value="MFS general substrate transporter"/>
    <property type="match status" value="1"/>
</dbReference>
<keyword evidence="5 7" id="KW-1133">Transmembrane helix</keyword>
<keyword evidence="4 7" id="KW-0812">Transmembrane</keyword>
<evidence type="ECO:0000256" key="3">
    <source>
        <dbReference type="ARBA" id="ARBA00022475"/>
    </source>
</evidence>
<feature type="transmembrane region" description="Helical" evidence="7">
    <location>
        <begin position="24"/>
        <end position="40"/>
    </location>
</feature>
<reference evidence="9 10" key="1">
    <citation type="submission" date="2016-12" db="EMBL/GenBank/DDBJ databases">
        <authorList>
            <person name="Song W.-J."/>
            <person name="Kurnit D.M."/>
        </authorList>
    </citation>
    <scope>NUCLEOTIDE SEQUENCE [LARGE SCALE GENOMIC DNA]</scope>
    <source>
        <strain evidence="9 10">STM7296</strain>
    </source>
</reference>
<keyword evidence="10" id="KW-1185">Reference proteome</keyword>
<evidence type="ECO:0000256" key="1">
    <source>
        <dbReference type="ARBA" id="ARBA00004651"/>
    </source>
</evidence>
<evidence type="ECO:0000256" key="2">
    <source>
        <dbReference type="ARBA" id="ARBA00022448"/>
    </source>
</evidence>
<feature type="domain" description="Major facilitator superfamily (MFS) profile" evidence="8">
    <location>
        <begin position="24"/>
        <end position="414"/>
    </location>
</feature>
<dbReference type="OrthoDB" id="9810492at2"/>
<sequence>MGHTAVSSAPPPVRLGLKENWRQFSLLVLINAFVGGMVGIERTVVPLIGAKEFHLGSTTLITSFIVSFGVVKALANLVSGQLADTWGRKRVLVVGWLLALPVPFMIIAAPHWEWVIAANVLLGASQGFAWSMTVLMKVDLVGPKGRGLAVGLNEFAGYFAVGLTAFLTGYLASRYGFRPIPIYLGIFYAAAGLMLSILVVRDTREHVRMEAAGKTRQASSLSFRDVFLLTSIRDRNLFAASQAGLINNLNDGMSWGIFPLFFTGLGLGIERIGILKAVYPIVWGVFQVVTGPMSDRWGRKGLIVVGMWVQAVGLFLTALTPQFWWWLVASVLLGLGTAMVYPSLIAAVSDASEPNWRARSLSVYRFWRDLGYAIGALSAGLIADRFGFADAILAIAMVTFISGVVVAIAMRERR</sequence>
<dbReference type="Proteomes" id="UP000187012">
    <property type="component" value="Unassembled WGS sequence"/>
</dbReference>
<accession>A0A1N7S1E9</accession>
<feature type="transmembrane region" description="Helical" evidence="7">
    <location>
        <begin position="180"/>
        <end position="200"/>
    </location>
</feature>
<organism evidence="9 10">
    <name type="scientific">Paraburkholderia ribeironis</name>
    <dbReference type="NCBI Taxonomy" id="1247936"/>
    <lineage>
        <taxon>Bacteria</taxon>
        <taxon>Pseudomonadati</taxon>
        <taxon>Pseudomonadota</taxon>
        <taxon>Betaproteobacteria</taxon>
        <taxon>Burkholderiales</taxon>
        <taxon>Burkholderiaceae</taxon>
        <taxon>Paraburkholderia</taxon>
    </lineage>
</organism>
<feature type="transmembrane region" description="Helical" evidence="7">
    <location>
        <begin position="148"/>
        <end position="168"/>
    </location>
</feature>
<protein>
    <submittedName>
        <fullName evidence="9">Major facilitator superfamily MFS_1</fullName>
    </submittedName>
</protein>
<dbReference type="InterPro" id="IPR050171">
    <property type="entry name" value="MFS_Transporters"/>
</dbReference>
<dbReference type="PANTHER" id="PTHR23517">
    <property type="entry name" value="RESISTANCE PROTEIN MDTM, PUTATIVE-RELATED-RELATED"/>
    <property type="match status" value="1"/>
</dbReference>
<dbReference type="EMBL" id="CYGX02000028">
    <property type="protein sequence ID" value="SIT41151.1"/>
    <property type="molecule type" value="Genomic_DNA"/>
</dbReference>